<accession>A0A4C1V628</accession>
<organism evidence="1 2">
    <name type="scientific">Eumeta variegata</name>
    <name type="common">Bagworm moth</name>
    <name type="synonym">Eumeta japonica</name>
    <dbReference type="NCBI Taxonomy" id="151549"/>
    <lineage>
        <taxon>Eukaryota</taxon>
        <taxon>Metazoa</taxon>
        <taxon>Ecdysozoa</taxon>
        <taxon>Arthropoda</taxon>
        <taxon>Hexapoda</taxon>
        <taxon>Insecta</taxon>
        <taxon>Pterygota</taxon>
        <taxon>Neoptera</taxon>
        <taxon>Endopterygota</taxon>
        <taxon>Lepidoptera</taxon>
        <taxon>Glossata</taxon>
        <taxon>Ditrysia</taxon>
        <taxon>Tineoidea</taxon>
        <taxon>Psychidae</taxon>
        <taxon>Oiketicinae</taxon>
        <taxon>Eumeta</taxon>
    </lineage>
</organism>
<comment type="caution">
    <text evidence="1">The sequence shown here is derived from an EMBL/GenBank/DDBJ whole genome shotgun (WGS) entry which is preliminary data.</text>
</comment>
<dbReference type="AlphaFoldDB" id="A0A4C1V628"/>
<dbReference type="EMBL" id="BGZK01000278">
    <property type="protein sequence ID" value="GBP33722.1"/>
    <property type="molecule type" value="Genomic_DNA"/>
</dbReference>
<dbReference type="Proteomes" id="UP000299102">
    <property type="component" value="Unassembled WGS sequence"/>
</dbReference>
<protein>
    <submittedName>
        <fullName evidence="1">Uncharacterized protein</fullName>
    </submittedName>
</protein>
<keyword evidence="2" id="KW-1185">Reference proteome</keyword>
<gene>
    <name evidence="1" type="ORF">EVAR_17049_1</name>
</gene>
<evidence type="ECO:0000313" key="1">
    <source>
        <dbReference type="EMBL" id="GBP33722.1"/>
    </source>
</evidence>
<evidence type="ECO:0000313" key="2">
    <source>
        <dbReference type="Proteomes" id="UP000299102"/>
    </source>
</evidence>
<sequence length="262" mass="29301">MEHGNSIAEALYFGRIYVFLDRVDECRNQLVSESETASKQILETLECGKLNLVKTNLQKTTARLALKKIAFFPYPFKALSFSVRKFRWLTLPPSSRSFLHQLSPAFIILPFYVRYTILSEDADNALVIPQRLRESMDVTGRTAVVHGQTWTTTDRYQDKIITIDHGVTDLKRNGTASIIRTPLNRTTAYPNSSSGGLTPPVPRVPRLRHPRCSFRALVATRSLVLVLDAKTIIDGGEGRPAMDRENVGIYYPAAGGKDISCG</sequence>
<reference evidence="1 2" key="1">
    <citation type="journal article" date="2019" name="Commun. Biol.">
        <title>The bagworm genome reveals a unique fibroin gene that provides high tensile strength.</title>
        <authorList>
            <person name="Kono N."/>
            <person name="Nakamura H."/>
            <person name="Ohtoshi R."/>
            <person name="Tomita M."/>
            <person name="Numata K."/>
            <person name="Arakawa K."/>
        </authorList>
    </citation>
    <scope>NUCLEOTIDE SEQUENCE [LARGE SCALE GENOMIC DNA]</scope>
</reference>
<proteinExistence type="predicted"/>
<name>A0A4C1V628_EUMVA</name>